<organism evidence="5 6">
    <name type="scientific">Sphingopyxis fribergensis</name>
    <dbReference type="NCBI Taxonomy" id="1515612"/>
    <lineage>
        <taxon>Bacteria</taxon>
        <taxon>Pseudomonadati</taxon>
        <taxon>Pseudomonadota</taxon>
        <taxon>Alphaproteobacteria</taxon>
        <taxon>Sphingomonadales</taxon>
        <taxon>Sphingomonadaceae</taxon>
        <taxon>Sphingopyxis</taxon>
    </lineage>
</organism>
<accession>A0A0A7PMF7</accession>
<feature type="signal peptide" evidence="2">
    <location>
        <begin position="1"/>
        <end position="21"/>
    </location>
</feature>
<dbReference type="InterPro" id="IPR019554">
    <property type="entry name" value="Soluble_ligand-bd"/>
</dbReference>
<dbReference type="KEGG" id="sphk:SKP52_22155"/>
<dbReference type="PANTHER" id="PTHR33619">
    <property type="entry name" value="POLYSACCHARIDE EXPORT PROTEIN GFCE-RELATED"/>
    <property type="match status" value="1"/>
</dbReference>
<feature type="domain" description="Polysaccharide export protein N-terminal" evidence="3">
    <location>
        <begin position="29"/>
        <end position="105"/>
    </location>
</feature>
<dbReference type="Pfam" id="PF02563">
    <property type="entry name" value="Poly_export"/>
    <property type="match status" value="1"/>
</dbReference>
<dbReference type="HOGENOM" id="CLU_038343_5_1_5"/>
<keyword evidence="1 2" id="KW-0732">Signal</keyword>
<dbReference type="Gene3D" id="3.30.1950.10">
    <property type="entry name" value="wza like domain"/>
    <property type="match status" value="1"/>
</dbReference>
<name>A0A0A7PMF7_9SPHN</name>
<dbReference type="PROSITE" id="PS51257">
    <property type="entry name" value="PROKAR_LIPOPROTEIN"/>
    <property type="match status" value="1"/>
</dbReference>
<dbReference type="InterPro" id="IPR003715">
    <property type="entry name" value="Poly_export_N"/>
</dbReference>
<dbReference type="STRING" id="1515612.SKP52_22155"/>
<dbReference type="InterPro" id="IPR049712">
    <property type="entry name" value="Poly_export"/>
</dbReference>
<dbReference type="GO" id="GO:0015159">
    <property type="term" value="F:polysaccharide transmembrane transporter activity"/>
    <property type="evidence" value="ECO:0007669"/>
    <property type="project" value="InterPro"/>
</dbReference>
<feature type="chain" id="PRO_5002042643" evidence="2">
    <location>
        <begin position="22"/>
        <end position="183"/>
    </location>
</feature>
<keyword evidence="6" id="KW-1185">Reference proteome</keyword>
<feature type="domain" description="Soluble ligand binding" evidence="4">
    <location>
        <begin position="110"/>
        <end position="164"/>
    </location>
</feature>
<dbReference type="RefSeq" id="WP_228383738.1">
    <property type="nucleotide sequence ID" value="NZ_CP009122.1"/>
</dbReference>
<dbReference type="PANTHER" id="PTHR33619:SF3">
    <property type="entry name" value="POLYSACCHARIDE EXPORT PROTEIN GFCE-RELATED"/>
    <property type="match status" value="1"/>
</dbReference>
<dbReference type="EMBL" id="CP009122">
    <property type="protein sequence ID" value="AJA11281.1"/>
    <property type="molecule type" value="Genomic_DNA"/>
</dbReference>
<evidence type="ECO:0000259" key="3">
    <source>
        <dbReference type="Pfam" id="PF02563"/>
    </source>
</evidence>
<evidence type="ECO:0000313" key="5">
    <source>
        <dbReference type="EMBL" id="AJA11281.1"/>
    </source>
</evidence>
<evidence type="ECO:0000313" key="6">
    <source>
        <dbReference type="Proteomes" id="UP000030907"/>
    </source>
</evidence>
<dbReference type="Proteomes" id="UP000030907">
    <property type="component" value="Chromosome"/>
</dbReference>
<evidence type="ECO:0000256" key="2">
    <source>
        <dbReference type="SAM" id="SignalP"/>
    </source>
</evidence>
<evidence type="ECO:0000256" key="1">
    <source>
        <dbReference type="ARBA" id="ARBA00022729"/>
    </source>
</evidence>
<dbReference type="Gene3D" id="3.10.560.10">
    <property type="entry name" value="Outer membrane lipoprotein wza domain like"/>
    <property type="match status" value="1"/>
</dbReference>
<sequence length="183" mass="19834">MMRRMILAAALLLSACSSAGALPTLAITPEQAVYRLGSGDQLKITVYGEERLSGTYPVNGEGKISFPLVEEIPAAGLSISEFEATLTKALSEGLLNNPNVVVEVTNYRPYYILGEVGKPGEYPFVDGLTIFSAVARAGGFSYRAAQKKVFIRHKMEKDEKLYSVDGSTPVQPGDTIRVPERVF</sequence>
<proteinExistence type="predicted"/>
<dbReference type="Pfam" id="PF10531">
    <property type="entry name" value="SLBB"/>
    <property type="match status" value="1"/>
</dbReference>
<gene>
    <name evidence="5" type="ORF">SKP52_22155</name>
</gene>
<dbReference type="AlphaFoldDB" id="A0A0A7PMF7"/>
<protein>
    <submittedName>
        <fullName evidence="5">Polysaccharide biosynthesis/export protein</fullName>
    </submittedName>
</protein>
<evidence type="ECO:0000259" key="4">
    <source>
        <dbReference type="Pfam" id="PF10531"/>
    </source>
</evidence>
<reference evidence="5 6" key="1">
    <citation type="journal article" date="2015" name="Int. J. Syst. Evol. Microbiol.">
        <title>Description of Sphingopyxis fribergensis sp. nov. - a soil bacterium with the ability to degrade styrene and phenylacetic acid.</title>
        <authorList>
            <person name="Oelschlagel M."/>
            <person name="Ruckert C."/>
            <person name="Kalinowski J."/>
            <person name="Schmidt G."/>
            <person name="Schlomann M."/>
            <person name="Tischler D."/>
        </authorList>
    </citation>
    <scope>NUCLEOTIDE SEQUENCE [LARGE SCALE GENOMIC DNA]</scope>
    <source>
        <strain evidence="5 6">Kp5.2</strain>
    </source>
</reference>